<evidence type="ECO:0000256" key="2">
    <source>
        <dbReference type="ARBA" id="ARBA00006954"/>
    </source>
</evidence>
<gene>
    <name evidence="10 11" type="primary">AMZ1</name>
</gene>
<dbReference type="KEGG" id="muo:115476273"/>
<dbReference type="OrthoDB" id="2365600at2759"/>
<accession>A0A6P7YTY3</accession>
<dbReference type="GO" id="GO:0046872">
    <property type="term" value="F:metal ion binding"/>
    <property type="evidence" value="ECO:0007669"/>
    <property type="project" value="UniProtKB-KW"/>
</dbReference>
<dbReference type="AlphaFoldDB" id="A0A6P7YTY3"/>
<evidence type="ECO:0000313" key="11">
    <source>
        <dbReference type="RefSeq" id="XP_030068419.1"/>
    </source>
</evidence>
<evidence type="ECO:0000256" key="4">
    <source>
        <dbReference type="ARBA" id="ARBA00022723"/>
    </source>
</evidence>
<organism evidence="9 10">
    <name type="scientific">Microcaecilia unicolor</name>
    <dbReference type="NCBI Taxonomy" id="1415580"/>
    <lineage>
        <taxon>Eukaryota</taxon>
        <taxon>Metazoa</taxon>
        <taxon>Chordata</taxon>
        <taxon>Craniata</taxon>
        <taxon>Vertebrata</taxon>
        <taxon>Euteleostomi</taxon>
        <taxon>Amphibia</taxon>
        <taxon>Gymnophiona</taxon>
        <taxon>Siphonopidae</taxon>
        <taxon>Microcaecilia</taxon>
    </lineage>
</organism>
<keyword evidence="7" id="KW-0482">Metalloprotease</keyword>
<dbReference type="RefSeq" id="XP_030068418.1">
    <property type="nucleotide sequence ID" value="XM_030212558.1"/>
</dbReference>
<proteinExistence type="inferred from homology"/>
<evidence type="ECO:0000256" key="1">
    <source>
        <dbReference type="ARBA" id="ARBA00001947"/>
    </source>
</evidence>
<evidence type="ECO:0000256" key="5">
    <source>
        <dbReference type="ARBA" id="ARBA00022801"/>
    </source>
</evidence>
<reference evidence="10 11" key="1">
    <citation type="submission" date="2025-04" db="UniProtKB">
        <authorList>
            <consortium name="RefSeq"/>
        </authorList>
    </citation>
    <scope>IDENTIFICATION</scope>
</reference>
<comment type="cofactor">
    <cofactor evidence="1">
        <name>Zn(2+)</name>
        <dbReference type="ChEBI" id="CHEBI:29105"/>
    </cofactor>
</comment>
<keyword evidence="5" id="KW-0378">Hydrolase</keyword>
<keyword evidence="3" id="KW-0645">Protease</keyword>
<evidence type="ECO:0000256" key="3">
    <source>
        <dbReference type="ARBA" id="ARBA00022670"/>
    </source>
</evidence>
<sequence>MLQCRQAQEFSFGPRALKDALISTNPALQELYTKTFSSSEKLFLSEAYNPHRTFFCTLLIRTAFDWIISHPDAPEDFETFYHSLLLKKQKCYRKHIYLQPIDLMEEPTMIFLLDSLKNWVESYFLGLQVKCLPSIPVSSMNCTFRQNQKSNKKQLHADGILNFLKRNKPLDALCVLGLTLADLYPCESWCYTFSKSFPDEEVGVCSFARFTEDFPQQVPATLQPTTETEGIQEVITQGREMMPGFSAIDIVPCCKVLCQEICHLLGLGKCRWLHCVLQGAMSLDELLLQPLELCPICLRKLQYVLRFKLIQRYQKLHDWTRTVLSTWAGQQSTEHSVSEDILPYSEDSGMGFENETECHTSLSESLACDMYSQDVSISQELEDSEDTSSMVNTSSQEKLDGASRSLHVLNQYEVWLESCIVVLDRVVSEEELSRVDKDVESLPKWEMFTGQLPTVKKDLHLRTGNTGLKRVLSAKFSSLRRKLSSRKLARNEFSPHRWKYEES</sequence>
<dbReference type="Proteomes" id="UP000515156">
    <property type="component" value="Chromosome 8"/>
</dbReference>
<keyword evidence="4" id="KW-0479">Metal-binding</keyword>
<dbReference type="Gene3D" id="3.40.390.10">
    <property type="entry name" value="Collagenase (Catalytic Domain)"/>
    <property type="match status" value="1"/>
</dbReference>
<dbReference type="GeneID" id="115476273"/>
<evidence type="ECO:0000313" key="10">
    <source>
        <dbReference type="RefSeq" id="XP_030068418.1"/>
    </source>
</evidence>
<dbReference type="InterPro" id="IPR024079">
    <property type="entry name" value="MetalloPept_cat_dom_sf"/>
</dbReference>
<dbReference type="CTD" id="155185"/>
<comment type="function">
    <text evidence="8">Probable zinc metalloprotease.</text>
</comment>
<name>A0A6P7YTY3_9AMPH</name>
<keyword evidence="6" id="KW-0862">Zinc</keyword>
<dbReference type="GO" id="GO:0008237">
    <property type="term" value="F:metallopeptidase activity"/>
    <property type="evidence" value="ECO:0007669"/>
    <property type="project" value="UniProtKB-KW"/>
</dbReference>
<evidence type="ECO:0000256" key="6">
    <source>
        <dbReference type="ARBA" id="ARBA00022833"/>
    </source>
</evidence>
<dbReference type="PANTHER" id="PTHR32205">
    <property type="entry name" value="ARCHAEMETZINCIN-2-RELATED"/>
    <property type="match status" value="1"/>
</dbReference>
<dbReference type="RefSeq" id="XP_030068419.1">
    <property type="nucleotide sequence ID" value="XM_030212559.1"/>
</dbReference>
<dbReference type="CDD" id="cd11375">
    <property type="entry name" value="Peptidase_M54"/>
    <property type="match status" value="1"/>
</dbReference>
<dbReference type="InterPro" id="IPR052009">
    <property type="entry name" value="Archaemetzincin"/>
</dbReference>
<evidence type="ECO:0000256" key="7">
    <source>
        <dbReference type="ARBA" id="ARBA00023049"/>
    </source>
</evidence>
<dbReference type="InterPro" id="IPR012962">
    <property type="entry name" value="Pept_M54_archaemetzincn"/>
</dbReference>
<evidence type="ECO:0000313" key="9">
    <source>
        <dbReference type="Proteomes" id="UP000515156"/>
    </source>
</evidence>
<keyword evidence="9" id="KW-1185">Reference proteome</keyword>
<protein>
    <submittedName>
        <fullName evidence="10 11">Archaemetzincin-1</fullName>
    </submittedName>
</protein>
<evidence type="ECO:0000256" key="8">
    <source>
        <dbReference type="ARBA" id="ARBA00024316"/>
    </source>
</evidence>
<dbReference type="PANTHER" id="PTHR32205:SF4">
    <property type="entry name" value="ARCHAEMETZINCIN-1"/>
    <property type="match status" value="1"/>
</dbReference>
<comment type="similarity">
    <text evidence="2">Belongs to the peptidase M54 family.</text>
</comment>
<dbReference type="GO" id="GO:0006508">
    <property type="term" value="P:proteolysis"/>
    <property type="evidence" value="ECO:0007669"/>
    <property type="project" value="UniProtKB-KW"/>
</dbReference>